<name>A0AC35TVT4_9BILA</name>
<protein>
    <submittedName>
        <fullName evidence="2">Ricin B-type lectin domain-containing protein</fullName>
    </submittedName>
</protein>
<accession>A0AC35TVT4</accession>
<reference evidence="2" key="1">
    <citation type="submission" date="2016-11" db="UniProtKB">
        <authorList>
            <consortium name="WormBaseParasite"/>
        </authorList>
    </citation>
    <scope>IDENTIFICATION</scope>
    <source>
        <strain evidence="2">KR3021</strain>
    </source>
</reference>
<evidence type="ECO:0000313" key="2">
    <source>
        <dbReference type="WBParaSite" id="RSKR_0000483500.1"/>
    </source>
</evidence>
<proteinExistence type="predicted"/>
<organism evidence="1 2">
    <name type="scientific">Rhabditophanes sp. KR3021</name>
    <dbReference type="NCBI Taxonomy" id="114890"/>
    <lineage>
        <taxon>Eukaryota</taxon>
        <taxon>Metazoa</taxon>
        <taxon>Ecdysozoa</taxon>
        <taxon>Nematoda</taxon>
        <taxon>Chromadorea</taxon>
        <taxon>Rhabditida</taxon>
        <taxon>Tylenchina</taxon>
        <taxon>Panagrolaimomorpha</taxon>
        <taxon>Strongyloidoidea</taxon>
        <taxon>Alloionematidae</taxon>
        <taxon>Rhabditophanes</taxon>
    </lineage>
</organism>
<dbReference type="Proteomes" id="UP000095286">
    <property type="component" value="Unplaced"/>
</dbReference>
<dbReference type="WBParaSite" id="RSKR_0000483500.1">
    <property type="protein sequence ID" value="RSKR_0000483500.1"/>
    <property type="gene ID" value="RSKR_0000483500"/>
</dbReference>
<evidence type="ECO:0000313" key="1">
    <source>
        <dbReference type="Proteomes" id="UP000095286"/>
    </source>
</evidence>
<sequence>MLERLLANVLNKYVGEYLENLNTDQLSIAVLSGQVELENVPLKTTALRKLDIPVSVKSGVVGKLTLSIPITHLRSESWIVKLSDVLILLHPSDKSKYDAEYYEQRELSVKERLLEELETIHSTALLKKANIVPCQGSDEQNTWWGASMASSIINNIQLIVTNIHIKYEDDVTLPGQVPFNFGIRIQNISVQSTGANWKTGFVHGVEDTHSHKKLRIKGLSLFWNGHEQKMSDVDSIEDLKKLLLPETYFKSFNILKPFSLQIRMSKDLSKFPLKGNEPRFSFDVRPTKLAVELSTLQLSQIRALTKEWARFDRGKNHRKWRPQQSNPITKGNAKVWWKFACDRVLEPFRRNNSRQNWGFVMGRVKVINQYSHVYRKKLISFLIDNINNQSTGVPSDYAHLSILNELGNVNESKSDEILLKQIERDNNITFNELSSLRDHIFKKLLATIHNDVTQINEEIVKETQTFELLAIDTIPYTKPPPPPQPPTSNLYGWISSWWSGHAKPEDPEAEEDSKFTDFIANLPTYKPRSLPPNLKKVEQQMEQDLFEALNDTWDDSEIFTRDKVLALLNLDLETIVVRFINEDKEKDIPATRLIAIDATDVLCRVNLSAREHRTAISLNVGDVNVQCSKVVTSGDAWMLSDGDVRSEDSSNFMLNEEELLHVGGDNMDSIYGGFGNNDMEKTDAQIMFAVGRSKKSDLSSSGKKKQVPFLKMNYRRLAPKQTVFHELDAQFEPVSIVYDEDAMEGISGLFDTESEHLKPQTPVDQVKEIIKTIENHFYCYANFPVIDVELKTRRSNLFNSDPMSLAGECVAIATLNGVNLGITKTEQFVTKYKLGIQSFCLRDMYDHKYSKILEVISKEKASHSLHRSRSFSCLNLNKEEVKRSKSVENNTHFASNHNIDTKPLLRKKSIKKVTHYIEKDFEFSEYDQILITLNKVNKLHPEFGQSYNNVEQDIKVVITDMEVGMNRRIWILIMDFLGLMPKKPEQTFFRKNLNFSDDDFDLTSALVEEKLGSSKLTSFLNQIKEPCNMNCNLDLQSLKIFMNFPKTCLGTITMDELGANISMDLNDNTKPMEVTMTMSQFKINNYTPTYSKLYQNVMSISKRGSFSGGEDKISVNLTKHRTPDPRLKRAFDMALEVNVSSSFHMAYLHTHRFLCGLTDFWLNFADLQDQMGKLRTPMDIEESFLNLKTRTLVNLNFNCTGYFAMPLNQFSEECLVWAHDSIKITNYFALASKCSYFNDQNIETNFSGDGYDCLMDDMLINLKNLKIFEGARISKHSKEFTDLKFYFGGFNEYVFTTKDKPINDKLFDLNVLFGRNLSGFISHNVPNMCAVLDLSDIDFNVTTEFYKLMRGFLEKNLGDQILLEQDTVPIECLNRPPQDLDADMSTLYSNLSFRMNLCNVNINLFTPNLEYTDFAYFGKIVLKDARLGFDSFIDNRSELDLICKQVQLIDTRYDLDEKRGNIFTDTLIAKPNSQEIQNSNSIIAEAHILMRKDEAPEVTFILINMRVLLVVDWFLAVKEFLLLTTSFEVPNVFEDADINPLYSSETLSDEITSKIICLKPPPRTHTITLKLTLKETDFVVLENTGDVASLALIMSTTAVFNMNDIKGKFSLKLNIQTMCLSWCVMATEQQTSCPISTHFNGTFSMECQNTLPFSTKVATMVPNYCAKQPKHILKAELIDCSLRLSYKDLLILKNVVDGVKKSVDKFCASIHWKNKPQPNQKQDIQLNELEVHLFGISIWLLDDFKGPALPVIKVLLPNVLLTYCNNKLVGEGVVGVEYFNQTMFGWEPLIEPWKIDQLSVDLKDKLNVNINCVSNSKSTLNFNVTTHLVQQLNNWRSRWRFVKQAIDDNFRSLCNKGRTNNMSFVLKNELGIHIYFTTDVDELIKAREDKTKFSPKWRQVAVDKNVIFEFSTKRSIFIDNGSRVQCKLIIQIDGWEELRPINIDSVGTYFPATSRKMNNKSEVYKLVVAVTMDADGRKVISIRSPYSVTNFLTSDILLRIDNSDYGKNDIIMGRIGSEKSYNIPLNYVSAKIHFRPISKLESKEVNESPMWHRLVWQDKGGNKNALIKYTHKNETMYICMADKHDDCLFVNKNLPGYSMSIFPPLVFMNQLPSDVQLVINDQVKLCPAGKILSMINFNVDSDMVMKFMTDRFTSLNLITYNRKYIIENDIQFPIREVISLVDENKRILDVYATISLAQSGTVLIVLWVPYWIVNRAGIPLIVRKRESSRDAPGQLSEHEHAKDRTPLMLSFGNDDLTQKIQIRIGNSFIQHANYKSQYSDSFKLKLGDQCLRLFMTHNIEATLIYNIGIEVKQGTGRYKDTQVVILTPRYLLINRCTQALEVCHQEEVGKKIRLEPTSNLIWNETFEDNRMMCVKREDILHWSLPFRIDQIGSYHINMRAYDEMPHFVRVEVTLNNARFCVTFTDAKYYPPPIQIVNESDVPILYQQLSKNKNPSHLRSICKARSVVDYAWDNLYDCKLLTLQVYENTCHSYDPSKSTSGPSLTYQNYMFITFEKTFQQQYRKIHPTQPQKHDLVLEVLKKGKVVLNKINHSSQNQVWNLTDEGCLESVGMRETKNDSEVKYVLDVVDGSLLYLMATKRNEARNKYQIWKFDKFGRLRCGVSNMCVQYYNNSLILAEDNFVKEEEGLNSQKPGSGTLDVQCLHVGPTLVVKIVDNASKTTKVLKKAATAAQTKEKANSLNFDITLSMQRGIGISVVNLKHEELIYSLMSGISLNLSYKNNSYTSTVLIKAIQIDNQLHGSERFHLFYCEPDSQNRESLELQNTINHLSENQHLQNFMGSIKPALKLELNCTPKEHYDAFECLRIKLGDMSVNLDELLLWKMVKFIQECGTAESVKTEILLQPPSTDLDCIEVKSTRRCYFGTLHLEAGFVALSVNTISKNSMDYDLRSLKKNFNVKLISFENALIHLPPFKQVHYFETISFLVEALTKFYAGELKNQTLNIIVSLDAFGNPLGLATDIKDSLQTLVFEGNVSGFVSGFGYGVANSFSKVVSSMASGVGALTFDPDHESVRRKAIQIQSSSDSRNPLSHLYSGVKGLGVGVLGGFTAIASNTIKESKKSGLSGTLVGFYTGACDTITKPVQGVFDLLEGTASAMKEVAGSGHIKKTYSPSMRTRYPRVCGNLNNLLPVFNEESAEAQWEIKQFRENGSSILLDLEVCLEHKSQNDLIVTKALICTDLIYLVKQINGGESEIMEVLHYKYLRNTKIVPVTSLHQTLVPPIKHKSFISIIPIEVEMKVPYEEKLNSILIWCASPEIAQSLFEKINKGKQLFDYYNRSGNITFETSSNTYLENILKSREKE</sequence>